<evidence type="ECO:0000256" key="5">
    <source>
        <dbReference type="ARBA" id="ARBA00022842"/>
    </source>
</evidence>
<protein>
    <recommendedName>
        <fullName evidence="11">Retroviral polymerase SH3-like domain-containing protein</fullName>
    </recommendedName>
</protein>
<gene>
    <name evidence="12" type="ORF">PM001_LOCUS27408</name>
</gene>
<dbReference type="InterPro" id="IPR057670">
    <property type="entry name" value="SH3_retrovirus"/>
</dbReference>
<dbReference type="AlphaFoldDB" id="A0AAV1V8F1"/>
<reference evidence="12" key="1">
    <citation type="submission" date="2024-01" db="EMBL/GenBank/DDBJ databases">
        <authorList>
            <person name="Webb A."/>
        </authorList>
    </citation>
    <scope>NUCLEOTIDE SEQUENCE</scope>
    <source>
        <strain evidence="12">Pm1</strain>
    </source>
</reference>
<organism evidence="12 13">
    <name type="scientific">Peronospora matthiolae</name>
    <dbReference type="NCBI Taxonomy" id="2874970"/>
    <lineage>
        <taxon>Eukaryota</taxon>
        <taxon>Sar</taxon>
        <taxon>Stramenopiles</taxon>
        <taxon>Oomycota</taxon>
        <taxon>Peronosporomycetes</taxon>
        <taxon>Peronosporales</taxon>
        <taxon>Peronosporaceae</taxon>
        <taxon>Peronospora</taxon>
    </lineage>
</organism>
<feature type="region of interest" description="Disordered" evidence="10">
    <location>
        <begin position="270"/>
        <end position="301"/>
    </location>
</feature>
<evidence type="ECO:0000256" key="6">
    <source>
        <dbReference type="ARBA" id="ARBA00022908"/>
    </source>
</evidence>
<dbReference type="PANTHER" id="PTHR42648:SF11">
    <property type="entry name" value="TRANSPOSON TY4-P GAG-POL POLYPROTEIN"/>
    <property type="match status" value="1"/>
</dbReference>
<evidence type="ECO:0000256" key="8">
    <source>
        <dbReference type="ARBA" id="ARBA00022932"/>
    </source>
</evidence>
<keyword evidence="1" id="KW-0540">Nuclease</keyword>
<dbReference type="GO" id="GO:0003887">
    <property type="term" value="F:DNA-directed DNA polymerase activity"/>
    <property type="evidence" value="ECO:0007669"/>
    <property type="project" value="UniProtKB-KW"/>
</dbReference>
<evidence type="ECO:0000313" key="12">
    <source>
        <dbReference type="EMBL" id="CAK7942258.1"/>
    </source>
</evidence>
<evidence type="ECO:0000256" key="2">
    <source>
        <dbReference type="ARBA" id="ARBA00022723"/>
    </source>
</evidence>
<evidence type="ECO:0000256" key="9">
    <source>
        <dbReference type="ARBA" id="ARBA00023172"/>
    </source>
</evidence>
<dbReference type="PANTHER" id="PTHR42648">
    <property type="entry name" value="TRANSPOSASE, PUTATIVE-RELATED"/>
    <property type="match status" value="1"/>
</dbReference>
<evidence type="ECO:0000256" key="7">
    <source>
        <dbReference type="ARBA" id="ARBA00022918"/>
    </source>
</evidence>
<dbReference type="InterPro" id="IPR039537">
    <property type="entry name" value="Retrotran_Ty1/copia-like"/>
</dbReference>
<dbReference type="Pfam" id="PF25597">
    <property type="entry name" value="SH3_retrovirus"/>
    <property type="match status" value="1"/>
</dbReference>
<keyword evidence="8" id="KW-0548">Nucleotidyltransferase</keyword>
<keyword evidence="7" id="KW-0695">RNA-directed DNA polymerase</keyword>
<keyword evidence="3" id="KW-0255">Endonuclease</keyword>
<evidence type="ECO:0000256" key="1">
    <source>
        <dbReference type="ARBA" id="ARBA00022722"/>
    </source>
</evidence>
<keyword evidence="4" id="KW-0378">Hydrolase</keyword>
<proteinExistence type="predicted"/>
<sequence length="301" mass="34250">MDYKRVAKQWWAEAVNTAVYLINRTTNSNHEAETPFELYFKTKPHVSHLRVISSLGNARIDESKHTNFDSKWFCCRLLGYARNTKGNKVLDFMTGTIKNSRSIAFYEREVSNIYEDDPVDLHPRTIIIRQDDDGGDQPVNSQQDGDEDVEMEDHEIVEDVEMEVPSFDNSISDTSSSQTSNLYIAGSMNTEQHQHNSQVFQQGSRHQELELHNSHDSGAMLFCLQLKRRSLRKHHNRVLTDDANGRSGSGPREGVDEVLLIEQSVQLLLEDKDAGTENSIVPYNENHESGGSDNDEPPSER</sequence>
<keyword evidence="9" id="KW-0233">DNA recombination</keyword>
<dbReference type="GO" id="GO:0006310">
    <property type="term" value="P:DNA recombination"/>
    <property type="evidence" value="ECO:0007669"/>
    <property type="project" value="UniProtKB-KW"/>
</dbReference>
<comment type="caution">
    <text evidence="12">The sequence shown here is derived from an EMBL/GenBank/DDBJ whole genome shotgun (WGS) entry which is preliminary data.</text>
</comment>
<dbReference type="GO" id="GO:0015074">
    <property type="term" value="P:DNA integration"/>
    <property type="evidence" value="ECO:0007669"/>
    <property type="project" value="UniProtKB-KW"/>
</dbReference>
<keyword evidence="5" id="KW-0460">Magnesium</keyword>
<evidence type="ECO:0000256" key="10">
    <source>
        <dbReference type="SAM" id="MobiDB-lite"/>
    </source>
</evidence>
<accession>A0AAV1V8F1</accession>
<dbReference type="GO" id="GO:0003964">
    <property type="term" value="F:RNA-directed DNA polymerase activity"/>
    <property type="evidence" value="ECO:0007669"/>
    <property type="project" value="UniProtKB-KW"/>
</dbReference>
<dbReference type="EMBL" id="CAKLBY020000270">
    <property type="protein sequence ID" value="CAK7942258.1"/>
    <property type="molecule type" value="Genomic_DNA"/>
</dbReference>
<keyword evidence="8" id="KW-0808">Transferase</keyword>
<evidence type="ECO:0000259" key="11">
    <source>
        <dbReference type="Pfam" id="PF25597"/>
    </source>
</evidence>
<dbReference type="GO" id="GO:0004519">
    <property type="term" value="F:endonuclease activity"/>
    <property type="evidence" value="ECO:0007669"/>
    <property type="project" value="UniProtKB-KW"/>
</dbReference>
<evidence type="ECO:0000256" key="3">
    <source>
        <dbReference type="ARBA" id="ARBA00022759"/>
    </source>
</evidence>
<keyword evidence="6" id="KW-0229">DNA integration</keyword>
<feature type="region of interest" description="Disordered" evidence="10">
    <location>
        <begin position="128"/>
        <end position="149"/>
    </location>
</feature>
<evidence type="ECO:0000256" key="4">
    <source>
        <dbReference type="ARBA" id="ARBA00022801"/>
    </source>
</evidence>
<keyword evidence="8" id="KW-0239">DNA-directed DNA polymerase</keyword>
<name>A0AAV1V8F1_9STRA</name>
<evidence type="ECO:0000313" key="13">
    <source>
        <dbReference type="Proteomes" id="UP001162060"/>
    </source>
</evidence>
<dbReference type="Proteomes" id="UP001162060">
    <property type="component" value="Unassembled WGS sequence"/>
</dbReference>
<dbReference type="GO" id="GO:0016787">
    <property type="term" value="F:hydrolase activity"/>
    <property type="evidence" value="ECO:0007669"/>
    <property type="project" value="UniProtKB-KW"/>
</dbReference>
<feature type="region of interest" description="Disordered" evidence="10">
    <location>
        <begin position="235"/>
        <end position="254"/>
    </location>
</feature>
<keyword evidence="2" id="KW-0479">Metal-binding</keyword>
<feature type="domain" description="Retroviral polymerase SH3-like" evidence="11">
    <location>
        <begin position="58"/>
        <end position="111"/>
    </location>
</feature>
<dbReference type="GO" id="GO:0046872">
    <property type="term" value="F:metal ion binding"/>
    <property type="evidence" value="ECO:0007669"/>
    <property type="project" value="UniProtKB-KW"/>
</dbReference>